<proteinExistence type="predicted"/>
<organism evidence="3 4">
    <name type="scientific">Modestobacter marinus</name>
    <dbReference type="NCBI Taxonomy" id="477641"/>
    <lineage>
        <taxon>Bacteria</taxon>
        <taxon>Bacillati</taxon>
        <taxon>Actinomycetota</taxon>
        <taxon>Actinomycetes</taxon>
        <taxon>Geodermatophilales</taxon>
        <taxon>Geodermatophilaceae</taxon>
        <taxon>Modestobacter</taxon>
    </lineage>
</organism>
<dbReference type="Proteomes" id="UP000552836">
    <property type="component" value="Unassembled WGS sequence"/>
</dbReference>
<keyword evidence="1 2" id="KW-0732">Signal</keyword>
<protein>
    <submittedName>
        <fullName evidence="3">Putative peptidase</fullName>
    </submittedName>
</protein>
<feature type="signal peptide" evidence="2">
    <location>
        <begin position="1"/>
        <end position="26"/>
    </location>
</feature>
<evidence type="ECO:0000256" key="2">
    <source>
        <dbReference type="SAM" id="SignalP"/>
    </source>
</evidence>
<dbReference type="Pfam" id="PF00756">
    <property type="entry name" value="Esterase"/>
    <property type="match status" value="1"/>
</dbReference>
<dbReference type="AlphaFoldDB" id="A0A846LTZ4"/>
<reference evidence="3 4" key="1">
    <citation type="submission" date="2020-02" db="EMBL/GenBank/DDBJ databases">
        <title>Sequencing the genomes of 1000 actinobacteria strains.</title>
        <authorList>
            <person name="Klenk H.-P."/>
        </authorList>
    </citation>
    <scope>NUCLEOTIDE SEQUENCE [LARGE SCALE GENOMIC DNA]</scope>
    <source>
        <strain evidence="3 4">DSM 45201</strain>
    </source>
</reference>
<dbReference type="PANTHER" id="PTHR43037">
    <property type="entry name" value="UNNAMED PRODUCT-RELATED"/>
    <property type="match status" value="1"/>
</dbReference>
<dbReference type="EMBL" id="JAAMPA010000002">
    <property type="protein sequence ID" value="NIH68928.1"/>
    <property type="molecule type" value="Genomic_DNA"/>
</dbReference>
<evidence type="ECO:0000256" key="1">
    <source>
        <dbReference type="ARBA" id="ARBA00022729"/>
    </source>
</evidence>
<dbReference type="SUPFAM" id="SSF53474">
    <property type="entry name" value="alpha/beta-Hydrolases"/>
    <property type="match status" value="1"/>
</dbReference>
<comment type="caution">
    <text evidence="3">The sequence shown here is derived from an EMBL/GenBank/DDBJ whole genome shotgun (WGS) entry which is preliminary data.</text>
</comment>
<dbReference type="PANTHER" id="PTHR43037:SF1">
    <property type="entry name" value="BLL1128 PROTEIN"/>
    <property type="match status" value="1"/>
</dbReference>
<accession>A0A846LTZ4</accession>
<dbReference type="Gene3D" id="3.40.50.1820">
    <property type="entry name" value="alpha/beta hydrolase"/>
    <property type="match status" value="1"/>
</dbReference>
<sequence length="342" mass="35735">MRTSRPQRMIVAGVLASLLFGTAACGASTESTASAAATSSVSAAATGTTDAASTATDSTTTSPTLESLVAEVAGQFQQFAYTDPETGTTMSYNLYLPEDYDPSQTYPLVTYIADSSQVGDDATIPLSQYGALIWASAEEQAKQQSIVLVPAYPETILDDHGSYTTTEYVEMTARLIESVTSEYSVDADRVYGTGQSMGAMTTMLLAAEHPDLFAAELIVSGQWDVSALANLAGEDFVYTAAAGDENASGGQVDVEAMLDAAGVDYSAATEWDATWSAEELDAAATELLAEGNSINFATFAEGTVLEANSSAAGAMNSEHMASFQPAYEIEALRDWLLAQTAG</sequence>
<gene>
    <name evidence="3" type="ORF">FB380_003416</name>
</gene>
<dbReference type="PROSITE" id="PS51257">
    <property type="entry name" value="PROKAR_LIPOPROTEIN"/>
    <property type="match status" value="1"/>
</dbReference>
<dbReference type="InterPro" id="IPR050955">
    <property type="entry name" value="Plant_Biomass_Hydrol_Est"/>
</dbReference>
<evidence type="ECO:0000313" key="3">
    <source>
        <dbReference type="EMBL" id="NIH68928.1"/>
    </source>
</evidence>
<dbReference type="InterPro" id="IPR000801">
    <property type="entry name" value="Esterase-like"/>
</dbReference>
<feature type="chain" id="PRO_5038490143" evidence="2">
    <location>
        <begin position="27"/>
        <end position="342"/>
    </location>
</feature>
<dbReference type="RefSeq" id="WP_188959659.1">
    <property type="nucleotide sequence ID" value="NZ_BAABJU010000003.1"/>
</dbReference>
<dbReference type="InterPro" id="IPR029058">
    <property type="entry name" value="AB_hydrolase_fold"/>
</dbReference>
<evidence type="ECO:0000313" key="4">
    <source>
        <dbReference type="Proteomes" id="UP000552836"/>
    </source>
</evidence>
<name>A0A846LTZ4_9ACTN</name>